<evidence type="ECO:0000259" key="3">
    <source>
        <dbReference type="PROSITE" id="PS51384"/>
    </source>
</evidence>
<comment type="caution">
    <text evidence="4">The sequence shown here is derived from an EMBL/GenBank/DDBJ whole genome shotgun (WGS) entry which is preliminary data.</text>
</comment>
<dbReference type="InterPro" id="IPR017927">
    <property type="entry name" value="FAD-bd_FR_type"/>
</dbReference>
<evidence type="ECO:0000313" key="4">
    <source>
        <dbReference type="EMBL" id="NEG56029.1"/>
    </source>
</evidence>
<dbReference type="InterPro" id="IPR017938">
    <property type="entry name" value="Riboflavin_synthase-like_b-brl"/>
</dbReference>
<dbReference type="Gene3D" id="3.40.50.80">
    <property type="entry name" value="Nucleotide-binding domain of ferredoxin-NADP reductase (FNR) module"/>
    <property type="match status" value="1"/>
</dbReference>
<feature type="transmembrane region" description="Helical" evidence="2">
    <location>
        <begin position="76"/>
        <end position="96"/>
    </location>
</feature>
<feature type="domain" description="FAD-binding FR-type" evidence="3">
    <location>
        <begin position="210"/>
        <end position="319"/>
    </location>
</feature>
<dbReference type="SUPFAM" id="SSF52343">
    <property type="entry name" value="Ferredoxin reductase-like, C-terminal NADP-linked domain"/>
    <property type="match status" value="1"/>
</dbReference>
<keyword evidence="2" id="KW-0472">Membrane</keyword>
<gene>
    <name evidence="4" type="ORF">GFD21_09745</name>
</gene>
<dbReference type="Pfam" id="PF08022">
    <property type="entry name" value="FAD_binding_8"/>
    <property type="match status" value="1"/>
</dbReference>
<dbReference type="AlphaFoldDB" id="A0A6L9SV56"/>
<dbReference type="InterPro" id="IPR001433">
    <property type="entry name" value="OxRdtase_FAD/NAD-bd"/>
</dbReference>
<organism evidence="4 5">
    <name type="scientific">Bifidobacterium platyrrhinorum</name>
    <dbReference type="NCBI Taxonomy" id="2661628"/>
    <lineage>
        <taxon>Bacteria</taxon>
        <taxon>Bacillati</taxon>
        <taxon>Actinomycetota</taxon>
        <taxon>Actinomycetes</taxon>
        <taxon>Bifidobacteriales</taxon>
        <taxon>Bifidobacteriaceae</taxon>
        <taxon>Bifidobacterium</taxon>
    </lineage>
</organism>
<evidence type="ECO:0000313" key="5">
    <source>
        <dbReference type="Proteomes" id="UP000483293"/>
    </source>
</evidence>
<feature type="transmembrane region" description="Helical" evidence="2">
    <location>
        <begin position="116"/>
        <end position="137"/>
    </location>
</feature>
<sequence>MNTVMTRRITTSTALAWVVVLFVVPLPFLAALRAGLPAFYADMAAGIGIGVIAYVWMLAAVYLAGRPRWVDRTVGLPHMFMIHGVLSLLAIALAFLHANLLPAEGPTKLLGGAGLYLFVFLAVYSLVFMAGWLSARVRWVASLKRALERVFRHEASVWIHRLNLVAVAFIFLHVQSIAFIRDDLPFIILFDAATAAVFVWYVASKVRQRAGAVVARVADVRQVAPGVTELTLDVPAKDARWEPGDFTFIRFPELKGLREYHPFSMINSSSAAQARRGFVPMRFDIRADGDFTRRVVTLPVGAVAHVQPSYGRYRRFIDEHPAGAPLVMLGGGIGVTPLLSLLGAYAPTGRDVTLLYGARGADDLVHADDLRTMDRNHANVHVTLRAGGRFDEREVADAMRPGALYLIAGPYGMLKAWRTFLIGRGVAADDIYYEPFAM</sequence>
<keyword evidence="2" id="KW-0812">Transmembrane</keyword>
<evidence type="ECO:0000256" key="1">
    <source>
        <dbReference type="ARBA" id="ARBA00001974"/>
    </source>
</evidence>
<reference evidence="4 5" key="1">
    <citation type="submission" date="2019-10" db="EMBL/GenBank/DDBJ databases">
        <title>Bifidobacterium from non-human primates.</title>
        <authorList>
            <person name="Modesto M."/>
        </authorList>
    </citation>
    <scope>NUCLEOTIDE SEQUENCE [LARGE SCALE GENOMIC DNA]</scope>
    <source>
        <strain evidence="4 5">SMA15</strain>
    </source>
</reference>
<dbReference type="GO" id="GO:0020037">
    <property type="term" value="F:heme binding"/>
    <property type="evidence" value="ECO:0007669"/>
    <property type="project" value="InterPro"/>
</dbReference>
<dbReference type="Pfam" id="PF00175">
    <property type="entry name" value="NAD_binding_1"/>
    <property type="match status" value="1"/>
</dbReference>
<dbReference type="PANTHER" id="PTHR47354:SF5">
    <property type="entry name" value="PROTEIN RFBI"/>
    <property type="match status" value="1"/>
</dbReference>
<feature type="transmembrane region" description="Helical" evidence="2">
    <location>
        <begin position="44"/>
        <end position="64"/>
    </location>
</feature>
<dbReference type="InterPro" id="IPR050415">
    <property type="entry name" value="MRET"/>
</dbReference>
<dbReference type="PROSITE" id="PS51384">
    <property type="entry name" value="FAD_FR"/>
    <property type="match status" value="1"/>
</dbReference>
<proteinExistence type="predicted"/>
<dbReference type="EMBL" id="WHZV01000010">
    <property type="protein sequence ID" value="NEG56029.1"/>
    <property type="molecule type" value="Genomic_DNA"/>
</dbReference>
<dbReference type="InterPro" id="IPR039261">
    <property type="entry name" value="FNR_nucleotide-bd"/>
</dbReference>
<dbReference type="PANTHER" id="PTHR47354">
    <property type="entry name" value="NADH OXIDOREDUCTASE HCR"/>
    <property type="match status" value="1"/>
</dbReference>
<dbReference type="GO" id="GO:0016491">
    <property type="term" value="F:oxidoreductase activity"/>
    <property type="evidence" value="ECO:0007669"/>
    <property type="project" value="InterPro"/>
</dbReference>
<dbReference type="PROSITE" id="PS00191">
    <property type="entry name" value="CYTOCHROME_B5_1"/>
    <property type="match status" value="1"/>
</dbReference>
<evidence type="ECO:0000256" key="2">
    <source>
        <dbReference type="SAM" id="Phobius"/>
    </source>
</evidence>
<feature type="transmembrane region" description="Helical" evidence="2">
    <location>
        <begin position="186"/>
        <end position="203"/>
    </location>
</feature>
<keyword evidence="5" id="KW-1185">Reference proteome</keyword>
<name>A0A6L9SV56_9BIFI</name>
<keyword evidence="2" id="KW-1133">Transmembrane helix</keyword>
<dbReference type="InterPro" id="IPR018506">
    <property type="entry name" value="Cyt_B5_heme-BS"/>
</dbReference>
<dbReference type="Gene3D" id="2.40.30.10">
    <property type="entry name" value="Translation factors"/>
    <property type="match status" value="1"/>
</dbReference>
<dbReference type="Proteomes" id="UP000483293">
    <property type="component" value="Unassembled WGS sequence"/>
</dbReference>
<accession>A0A6L9SV56</accession>
<feature type="transmembrane region" description="Helical" evidence="2">
    <location>
        <begin position="158"/>
        <end position="180"/>
    </location>
</feature>
<protein>
    <recommendedName>
        <fullName evidence="3">FAD-binding FR-type domain-containing protein</fullName>
    </recommendedName>
</protein>
<dbReference type="InterPro" id="IPR013112">
    <property type="entry name" value="FAD-bd_8"/>
</dbReference>
<dbReference type="SUPFAM" id="SSF63380">
    <property type="entry name" value="Riboflavin synthase domain-like"/>
    <property type="match status" value="1"/>
</dbReference>
<comment type="cofactor">
    <cofactor evidence="1">
        <name>FAD</name>
        <dbReference type="ChEBI" id="CHEBI:57692"/>
    </cofactor>
</comment>
<feature type="transmembrane region" description="Helical" evidence="2">
    <location>
        <begin position="12"/>
        <end position="32"/>
    </location>
</feature>